<dbReference type="InterPro" id="IPR008928">
    <property type="entry name" value="6-hairpin_glycosidase_sf"/>
</dbReference>
<organism evidence="2">
    <name type="scientific">Bellilinea caldifistulae</name>
    <dbReference type="NCBI Taxonomy" id="360411"/>
    <lineage>
        <taxon>Bacteria</taxon>
        <taxon>Bacillati</taxon>
        <taxon>Chloroflexota</taxon>
        <taxon>Anaerolineae</taxon>
        <taxon>Anaerolineales</taxon>
        <taxon>Anaerolineaceae</taxon>
        <taxon>Bellilinea</taxon>
    </lineage>
</organism>
<proteinExistence type="predicted"/>
<feature type="domain" description="Mannosylglycerate hydrolase MGH1-like glycoside hydrolase" evidence="1">
    <location>
        <begin position="326"/>
        <end position="502"/>
    </location>
</feature>
<dbReference type="Pfam" id="PF22422">
    <property type="entry name" value="MGH1-like_GH"/>
    <property type="match status" value="1"/>
</dbReference>
<dbReference type="InterPro" id="IPR054491">
    <property type="entry name" value="MGH1-like_GH"/>
</dbReference>
<sequence length="796" mass="89276">MRTWNLGLNDPLMLTLCADARISPVDYLNDHIWQLWFEGNEPEALTLFTTYGLRVRAMRLFPRFLCKDVVISAPADFFQPPRVTRLFPNDIEVRFSPFGGLDVTAEYRVFSSQAIGGRFTFHNPSVLGENFTFEWCGLLIPLKEGEGIKVVQFGIHPVLQGRTDGLAPVSFITGGLRAGGGPYPCLTEQISLSPGGMRQIVWALVSLPDTAQSYELARQLCARPWEADLARIQLTHRSECVEITTGNPEWDAVFKLSQRLAASLFFPASAHLPNPSFVLARQPDQGFSLRGDGSDYNALWNGVTALDCWYLSRLILPGMAERVAGLVENFLSTADSRGQVDWKPGLAGQRSRRMAQPLLAQLAWEVYQIRPNVEWLKKVYPGLMAFFRAWFSPAHDRDQDGFPEWEHPYQSGLEFSPLFDVTFPPNQGVEPSLVETPALAAMLFSEAASLLKMASLLGEEGDQERLKAHSRHLGDLVEGMWHEEEGIYTHRDAQTHSVSRGEVLLTFDTRGEYPLQRSLNPPARLRLQLETQTELTRRIHICIRGRDSFSNPLEEEITPQKVSWLHGSGRFTSQTVFSFIDLVEVINLHPGDTAKLATIDFLDEDISLLLPLWAGIPSAERADRLVRETLRSRYLQPFGLLSHPIRSAKQGGGQNPPVVLPWNVLIGEGLIRYGYLTEAVNLFESWMKAIIQSLKKDHAFRAAYHPISGQGIGEQNVLSGAAPLGFFLRLLGLRLLSDQRIILTHLNPFSFPVTVQYRRITLTFLTDSTRITLSNGQVVVYDGNSPQEILLTPPNP</sequence>
<dbReference type="GO" id="GO:0005975">
    <property type="term" value="P:carbohydrate metabolic process"/>
    <property type="evidence" value="ECO:0007669"/>
    <property type="project" value="InterPro"/>
</dbReference>
<dbReference type="AlphaFoldDB" id="A0A7C4Q352"/>
<gene>
    <name evidence="2" type="ORF">ENT17_11605</name>
</gene>
<dbReference type="Gene3D" id="1.50.10.10">
    <property type="match status" value="1"/>
</dbReference>
<protein>
    <recommendedName>
        <fullName evidence="1">Mannosylglycerate hydrolase MGH1-like glycoside hydrolase domain-containing protein</fullName>
    </recommendedName>
</protein>
<dbReference type="EMBL" id="DSXR01000118">
    <property type="protein sequence ID" value="HGS88244.1"/>
    <property type="molecule type" value="Genomic_DNA"/>
</dbReference>
<accession>A0A7C4Q352</accession>
<reference evidence="2" key="1">
    <citation type="journal article" date="2020" name="mSystems">
        <title>Genome- and Community-Level Interaction Insights into Carbon Utilization and Element Cycling Functions of Hydrothermarchaeota in Hydrothermal Sediment.</title>
        <authorList>
            <person name="Zhou Z."/>
            <person name="Liu Y."/>
            <person name="Xu W."/>
            <person name="Pan J."/>
            <person name="Luo Z.H."/>
            <person name="Li M."/>
        </authorList>
    </citation>
    <scope>NUCLEOTIDE SEQUENCE [LARGE SCALE GENOMIC DNA]</scope>
    <source>
        <strain evidence="2">SpSt-556</strain>
    </source>
</reference>
<name>A0A7C4Q352_9CHLR</name>
<comment type="caution">
    <text evidence="2">The sequence shown here is derived from an EMBL/GenBank/DDBJ whole genome shotgun (WGS) entry which is preliminary data.</text>
</comment>
<evidence type="ECO:0000259" key="1">
    <source>
        <dbReference type="Pfam" id="PF22422"/>
    </source>
</evidence>
<evidence type="ECO:0000313" key="2">
    <source>
        <dbReference type="EMBL" id="HGS88244.1"/>
    </source>
</evidence>
<dbReference type="InterPro" id="IPR012341">
    <property type="entry name" value="6hp_glycosidase-like_sf"/>
</dbReference>
<dbReference type="SUPFAM" id="SSF48208">
    <property type="entry name" value="Six-hairpin glycosidases"/>
    <property type="match status" value="1"/>
</dbReference>